<gene>
    <name evidence="1" type="ORF">GRF29_1536g266347</name>
</gene>
<protein>
    <recommendedName>
        <fullName evidence="3">F-box domain-containing protein</fullName>
    </recommendedName>
</protein>
<dbReference type="EMBL" id="WVTA01000021">
    <property type="protein sequence ID" value="KAK3196991.1"/>
    <property type="molecule type" value="Genomic_DNA"/>
</dbReference>
<reference evidence="1 2" key="1">
    <citation type="submission" date="2021-02" db="EMBL/GenBank/DDBJ databases">
        <title>Genome assembly of Pseudopithomyces chartarum.</title>
        <authorList>
            <person name="Jauregui R."/>
            <person name="Singh J."/>
            <person name="Voisey C."/>
        </authorList>
    </citation>
    <scope>NUCLEOTIDE SEQUENCE [LARGE SCALE GENOMIC DNA]</scope>
    <source>
        <strain evidence="1 2">AGR01</strain>
    </source>
</reference>
<name>A0AAN6RAF2_9PLEO</name>
<evidence type="ECO:0000313" key="2">
    <source>
        <dbReference type="Proteomes" id="UP001280581"/>
    </source>
</evidence>
<accession>A0AAN6RAF2</accession>
<comment type="caution">
    <text evidence="1">The sequence shown here is derived from an EMBL/GenBank/DDBJ whole genome shotgun (WGS) entry which is preliminary data.</text>
</comment>
<keyword evidence="2" id="KW-1185">Reference proteome</keyword>
<evidence type="ECO:0000313" key="1">
    <source>
        <dbReference type="EMBL" id="KAK3196991.1"/>
    </source>
</evidence>
<dbReference type="AlphaFoldDB" id="A0AAN6RAF2"/>
<organism evidence="1 2">
    <name type="scientific">Pseudopithomyces chartarum</name>
    <dbReference type="NCBI Taxonomy" id="1892770"/>
    <lineage>
        <taxon>Eukaryota</taxon>
        <taxon>Fungi</taxon>
        <taxon>Dikarya</taxon>
        <taxon>Ascomycota</taxon>
        <taxon>Pezizomycotina</taxon>
        <taxon>Dothideomycetes</taxon>
        <taxon>Pleosporomycetidae</taxon>
        <taxon>Pleosporales</taxon>
        <taxon>Massarineae</taxon>
        <taxon>Didymosphaeriaceae</taxon>
        <taxon>Pseudopithomyces</taxon>
    </lineage>
</organism>
<dbReference type="SUPFAM" id="SSF81383">
    <property type="entry name" value="F-box domain"/>
    <property type="match status" value="1"/>
</dbReference>
<dbReference type="InterPro" id="IPR036047">
    <property type="entry name" value="F-box-like_dom_sf"/>
</dbReference>
<proteinExistence type="predicted"/>
<sequence>MSDVLNGANTPTPIEEIEESILKEVAEVQSLNEEKIPPTSSRVPTEMLHLIYNYVDPKSFDAARHTCRHWIEASLDKRLLFTMLERGGWLSSVKTQLMQRMKSSSCQSTKDNESGPWFLSRLLSRECSLSSGWTGPGVSPNDGRDSSIFAEVSTTDFSTLANGHSWPEGRGSGGVIYNTSICGQFLLVGCETIIYIYDLRNGNLIPATSVACPRRILAMSMDVSSGRNAVAVLLEGRMGIWRSLWKVKISLAGVSIEEPLYFLSKQVVPEAPLIGARSSLRVPCLGVNDRRTHAQNFINSTWNLDLQGPRQGGVAKDEQDHNHTECVLPVENGTSTFYRHLCSDDDPPRSASALKFPNLNKQVEAPMYCIWLLRRHRTPLDRRPHQPKSQPLVPSHHSLRLPLFPLPRPGFESAKKLRLISSAAHPTNRPALTRKFFFGHPTLPSLRASLGFESYPRRLACDHYQAVPLSDGHHILFVDPQSGKLYLGCDAPIGGPIKLLRKIEFVPPVEGAKPRLYTSAFDMAWGARIVVVYGETIVLYCVPPDVCNFSRGEQKVDTWDAYAGEEERFGRNHWWEWWGERGEQKDRGCVWPIRIRGQEVGVLRGVCEVAVQTRPDVTVWGFAMDSRCVEDVLGK</sequence>
<dbReference type="Proteomes" id="UP001280581">
    <property type="component" value="Unassembled WGS sequence"/>
</dbReference>
<evidence type="ECO:0008006" key="3">
    <source>
        <dbReference type="Google" id="ProtNLM"/>
    </source>
</evidence>